<evidence type="ECO:0000313" key="1">
    <source>
        <dbReference type="EnsemblMetazoa" id="Aqu2.1.23082_001"/>
    </source>
</evidence>
<name>A0A1X7U590_AMPQE</name>
<dbReference type="InParanoid" id="A0A1X7U590"/>
<accession>A0A1X7U590</accession>
<reference evidence="1" key="1">
    <citation type="submission" date="2017-05" db="UniProtKB">
        <authorList>
            <consortium name="EnsemblMetazoa"/>
        </authorList>
    </citation>
    <scope>IDENTIFICATION</scope>
</reference>
<dbReference type="EnsemblMetazoa" id="Aqu2.1.23082_001">
    <property type="protein sequence ID" value="Aqu2.1.23082_001"/>
    <property type="gene ID" value="Aqu2.1.23082"/>
</dbReference>
<organism evidence="1">
    <name type="scientific">Amphimedon queenslandica</name>
    <name type="common">Sponge</name>
    <dbReference type="NCBI Taxonomy" id="400682"/>
    <lineage>
        <taxon>Eukaryota</taxon>
        <taxon>Metazoa</taxon>
        <taxon>Porifera</taxon>
        <taxon>Demospongiae</taxon>
        <taxon>Heteroscleromorpha</taxon>
        <taxon>Haplosclerida</taxon>
        <taxon>Niphatidae</taxon>
        <taxon>Amphimedon</taxon>
    </lineage>
</organism>
<dbReference type="AlphaFoldDB" id="A0A1X7U590"/>
<protein>
    <submittedName>
        <fullName evidence="1">Uncharacterized protein</fullName>
    </submittedName>
</protein>
<sequence>MSWKEPHFIIVSKAYKILGQLKRSFSCGSVSVKKKLYLSLVRSILTYKVQVWRRTESKEELLKYISDYTSDYKCRLISLNLLPLSMYFEYLDISFALHSLHDNSNPNYTGSFNILLLSPIVKQAQELAIITSCITGSLHPLKLLAHTSIGSLGFGMGCHHSI</sequence>
<proteinExistence type="predicted"/>